<keyword evidence="2" id="KW-0804">Transcription</keyword>
<dbReference type="GO" id="GO:0030014">
    <property type="term" value="C:CCR4-NOT complex"/>
    <property type="evidence" value="ECO:0007669"/>
    <property type="project" value="UniProtKB-UniRule"/>
</dbReference>
<dbReference type="InterPro" id="IPR011990">
    <property type="entry name" value="TPR-like_helical_dom_sf"/>
</dbReference>
<keyword evidence="4" id="KW-1185">Reference proteome</keyword>
<gene>
    <name evidence="3" type="ORF">TCNE_LOCUS7976</name>
</gene>
<dbReference type="WBParaSite" id="TCNE_0000797601-mRNA-1">
    <property type="protein sequence ID" value="TCNE_0000797601-mRNA-1"/>
    <property type="gene ID" value="TCNE_0000797601"/>
</dbReference>
<dbReference type="GO" id="GO:0005737">
    <property type="term" value="C:cytoplasm"/>
    <property type="evidence" value="ECO:0007669"/>
    <property type="project" value="UniProtKB-SubCell"/>
</dbReference>
<dbReference type="PANTHER" id="PTHR12979:SF5">
    <property type="entry name" value="CCR4-NOT TRANSCRIPTION COMPLEX SUBUNIT 10"/>
    <property type="match status" value="1"/>
</dbReference>
<dbReference type="GO" id="GO:0017148">
    <property type="term" value="P:negative regulation of translation"/>
    <property type="evidence" value="ECO:0007669"/>
    <property type="project" value="TreeGrafter"/>
</dbReference>
<reference evidence="5" key="1">
    <citation type="submission" date="2016-06" db="UniProtKB">
        <authorList>
            <consortium name="WormBaseParasite"/>
        </authorList>
    </citation>
    <scope>IDENTIFICATION</scope>
</reference>
<dbReference type="Proteomes" id="UP000050794">
    <property type="component" value="Unassembled WGS sequence"/>
</dbReference>
<dbReference type="Gene3D" id="1.25.40.10">
    <property type="entry name" value="Tetratricopeptide repeat domain"/>
    <property type="match status" value="1"/>
</dbReference>
<dbReference type="GO" id="GO:0031047">
    <property type="term" value="P:regulatory ncRNA-mediated gene silencing"/>
    <property type="evidence" value="ECO:0007669"/>
    <property type="project" value="UniProtKB-UniRule"/>
</dbReference>
<dbReference type="AlphaFoldDB" id="A0A183UHK6"/>
<evidence type="ECO:0000313" key="3">
    <source>
        <dbReference type="EMBL" id="VDM39297.1"/>
    </source>
</evidence>
<keyword evidence="2" id="KW-0805">Transcription regulation</keyword>
<keyword evidence="2" id="KW-0539">Nucleus</keyword>
<evidence type="ECO:0000256" key="1">
    <source>
        <dbReference type="ARBA" id="ARBA00010080"/>
    </source>
</evidence>
<evidence type="ECO:0000256" key="2">
    <source>
        <dbReference type="RuleBase" id="RU367083"/>
    </source>
</evidence>
<sequence length="570" mass="64027">MSESEILTNGRVHEQAPKTKFFVQTALRKSGYCKRGRKRDRDFDDSAYSSNDFQRCHDLLTNARSQTQSELEKRRLSANIRLCEARRNAQLFSAEYTTAMLQLFPELASPLSRPLKTRAEAFAAFNLALNAFARGNRRTAIELLQAILALNGLPDKLFFVVSLLEIEMSLTLCQPKLALKQALRLRDNPTWRRAHVAQRDYLDCLECRIRCRLAQTASLVDHIQKPQILQWCLLQSELDMKNGNASRALSRLLKFRPSLQDQERRLVDNAIGCVYALSLKKAELAESWQESTIPRHCLIYHAALAQLHSGQAESAFRLFLSVLPFYPRQPRIWLRIAECCIYTLSKNGGDEESNNGGRGDVVKQTIGYGVHRHVVLATGQNNRNDFFHGAVDPLASNEISWEYAAQCVRNALVLTGGERDCVYLLPWLYAASAFINLNLGRHGLALRAATHLAGLPQVSPHHKLLAVLFKTEALVLLDRLPEAVDSLAQAVPLQSMPSTISAVIYNRALLQALSGNLRKSLSTLAMLNAQRDIVVPSEATPLEVYVNIRLGKNAEARRIIEEHLNRGTMS</sequence>
<reference evidence="3 4" key="2">
    <citation type="submission" date="2018-11" db="EMBL/GenBank/DDBJ databases">
        <authorList>
            <consortium name="Pathogen Informatics"/>
        </authorList>
    </citation>
    <scope>NUCLEOTIDE SEQUENCE [LARGE SCALE GENOMIC DNA]</scope>
</reference>
<keyword evidence="2" id="KW-0943">RNA-mediated gene silencing</keyword>
<accession>A0A183UHK6</accession>
<dbReference type="EMBL" id="UYWY01019797">
    <property type="protein sequence ID" value="VDM39297.1"/>
    <property type="molecule type" value="Genomic_DNA"/>
</dbReference>
<keyword evidence="2" id="KW-0963">Cytoplasm</keyword>
<keyword evidence="2" id="KW-0810">Translation regulation</keyword>
<organism evidence="4 5">
    <name type="scientific">Toxocara canis</name>
    <name type="common">Canine roundworm</name>
    <dbReference type="NCBI Taxonomy" id="6265"/>
    <lineage>
        <taxon>Eukaryota</taxon>
        <taxon>Metazoa</taxon>
        <taxon>Ecdysozoa</taxon>
        <taxon>Nematoda</taxon>
        <taxon>Chromadorea</taxon>
        <taxon>Rhabditida</taxon>
        <taxon>Spirurina</taxon>
        <taxon>Ascaridomorpha</taxon>
        <taxon>Ascaridoidea</taxon>
        <taxon>Toxocaridae</taxon>
        <taxon>Toxocara</taxon>
    </lineage>
</organism>
<proteinExistence type="inferred from homology"/>
<comment type="subcellular location">
    <subcellularLocation>
        <location evidence="2">Cytoplasm</location>
    </subcellularLocation>
    <subcellularLocation>
        <location evidence="2">Nucleus</location>
    </subcellularLocation>
</comment>
<dbReference type="PANTHER" id="PTHR12979">
    <property type="entry name" value="CCR4-NOT TRANSCRIPTION COMPLEX SUBUNIT 10"/>
    <property type="match status" value="1"/>
</dbReference>
<dbReference type="SUPFAM" id="SSF48452">
    <property type="entry name" value="TPR-like"/>
    <property type="match status" value="1"/>
</dbReference>
<dbReference type="GO" id="GO:0006402">
    <property type="term" value="P:mRNA catabolic process"/>
    <property type="evidence" value="ECO:0007669"/>
    <property type="project" value="TreeGrafter"/>
</dbReference>
<dbReference type="InterPro" id="IPR039740">
    <property type="entry name" value="CNOT10"/>
</dbReference>
<name>A0A183UHK6_TOXCA</name>
<comment type="similarity">
    <text evidence="1 2">Belongs to the CNOT10 family.</text>
</comment>
<evidence type="ECO:0000313" key="4">
    <source>
        <dbReference type="Proteomes" id="UP000050794"/>
    </source>
</evidence>
<dbReference type="GO" id="GO:0005634">
    <property type="term" value="C:nucleus"/>
    <property type="evidence" value="ECO:0007669"/>
    <property type="project" value="UniProtKB-SubCell"/>
</dbReference>
<evidence type="ECO:0000313" key="5">
    <source>
        <dbReference type="WBParaSite" id="TCNE_0000797601-mRNA-1"/>
    </source>
</evidence>
<comment type="function">
    <text evidence="2">Component of the CCR4-NOT complex which is one of the major cellular mRNA deadenylases and is linked to various cellular processes including bulk mRNA degradation, miRNA-mediated repression, translational repression during translational initiation and general transcription regulation.</text>
</comment>
<protein>
    <recommendedName>
        <fullName evidence="2">CCR4-NOT transcription complex subunit 10</fullName>
    </recommendedName>
</protein>